<evidence type="ECO:0000259" key="8">
    <source>
        <dbReference type="Pfam" id="PF04290"/>
    </source>
</evidence>
<name>A0A640VYG2_9RHOB</name>
<comment type="caution">
    <text evidence="9">The sequence shown here is derived from an EMBL/GenBank/DDBJ whole genome shotgun (WGS) entry which is preliminary data.</text>
</comment>
<evidence type="ECO:0000313" key="9">
    <source>
        <dbReference type="EMBL" id="GFE52430.1"/>
    </source>
</evidence>
<gene>
    <name evidence="9" type="ORF">So717_41830</name>
</gene>
<evidence type="ECO:0000256" key="5">
    <source>
        <dbReference type="ARBA" id="ARBA00022989"/>
    </source>
</evidence>
<protein>
    <recommendedName>
        <fullName evidence="7">TRAP transporter small permease protein</fullName>
    </recommendedName>
</protein>
<comment type="function">
    <text evidence="7">Part of the tripartite ATP-independent periplasmic (TRAP) transport system.</text>
</comment>
<dbReference type="Pfam" id="PF04290">
    <property type="entry name" value="DctQ"/>
    <property type="match status" value="1"/>
</dbReference>
<feature type="transmembrane region" description="Helical" evidence="7">
    <location>
        <begin position="41"/>
        <end position="59"/>
    </location>
</feature>
<keyword evidence="6 7" id="KW-0472">Membrane</keyword>
<organism evidence="9 10">
    <name type="scientific">Roseobacter cerasinus</name>
    <dbReference type="NCBI Taxonomy" id="2602289"/>
    <lineage>
        <taxon>Bacteria</taxon>
        <taxon>Pseudomonadati</taxon>
        <taxon>Pseudomonadota</taxon>
        <taxon>Alphaproteobacteria</taxon>
        <taxon>Rhodobacterales</taxon>
        <taxon>Roseobacteraceae</taxon>
        <taxon>Roseobacter</taxon>
    </lineage>
</organism>
<feature type="transmembrane region" description="Helical" evidence="7">
    <location>
        <begin position="12"/>
        <end position="35"/>
    </location>
</feature>
<keyword evidence="4 7" id="KW-0812">Transmembrane</keyword>
<comment type="similarity">
    <text evidence="7">Belongs to the TRAP transporter small permease family.</text>
</comment>
<dbReference type="AlphaFoldDB" id="A0A640VYG2"/>
<reference evidence="9 10" key="1">
    <citation type="submission" date="2019-12" db="EMBL/GenBank/DDBJ databases">
        <title>Roseobacter cerasinus sp. nov., isolated from seawater around aquaculture.</title>
        <authorList>
            <person name="Muramatsu S."/>
            <person name="Takabe Y."/>
            <person name="Mori K."/>
            <person name="Takaichi S."/>
            <person name="Hanada S."/>
        </authorList>
    </citation>
    <scope>NUCLEOTIDE SEQUENCE [LARGE SCALE GENOMIC DNA]</scope>
    <source>
        <strain evidence="9 10">AI77</strain>
    </source>
</reference>
<evidence type="ECO:0000256" key="4">
    <source>
        <dbReference type="ARBA" id="ARBA00022692"/>
    </source>
</evidence>
<feature type="transmembrane region" description="Helical" evidence="7">
    <location>
        <begin position="80"/>
        <end position="101"/>
    </location>
</feature>
<evidence type="ECO:0000256" key="2">
    <source>
        <dbReference type="ARBA" id="ARBA00022448"/>
    </source>
</evidence>
<evidence type="ECO:0000256" key="7">
    <source>
        <dbReference type="RuleBase" id="RU369079"/>
    </source>
</evidence>
<evidence type="ECO:0000256" key="6">
    <source>
        <dbReference type="ARBA" id="ARBA00023136"/>
    </source>
</evidence>
<keyword evidence="10" id="KW-1185">Reference proteome</keyword>
<keyword evidence="3" id="KW-1003">Cell membrane</keyword>
<dbReference type="InterPro" id="IPR055348">
    <property type="entry name" value="DctQ"/>
</dbReference>
<sequence length="169" mass="18658">MLRLMERAFLEVATVSVIVLAILIFVDVLAVNFFGSYVPDMIVMVRELMVLAIVLPLAAATANRSHIAVEFVTNMFPQTIVNWFAAFGTLFAFVALAPLIWSACQDLIYQLNVGSSFYGDLNLPQWPGRLGFLIGIVLCWLRLGTLIFMDFATALKGTDLPQPDTDPNA</sequence>
<feature type="transmembrane region" description="Helical" evidence="7">
    <location>
        <begin position="130"/>
        <end position="149"/>
    </location>
</feature>
<evidence type="ECO:0000256" key="1">
    <source>
        <dbReference type="ARBA" id="ARBA00004651"/>
    </source>
</evidence>
<evidence type="ECO:0000256" key="3">
    <source>
        <dbReference type="ARBA" id="ARBA00022475"/>
    </source>
</evidence>
<comment type="subcellular location">
    <subcellularLocation>
        <location evidence="7">Cell inner membrane</location>
        <topology evidence="7">Multi-pass membrane protein</topology>
    </subcellularLocation>
    <subcellularLocation>
        <location evidence="1">Cell membrane</location>
        <topology evidence="1">Multi-pass membrane protein</topology>
    </subcellularLocation>
</comment>
<dbReference type="RefSeq" id="WP_159981062.1">
    <property type="nucleotide sequence ID" value="NZ_BLIV01000012.1"/>
</dbReference>
<dbReference type="Proteomes" id="UP000436522">
    <property type="component" value="Unassembled WGS sequence"/>
</dbReference>
<accession>A0A640VYG2</accession>
<keyword evidence="2 7" id="KW-0813">Transport</keyword>
<keyword evidence="5 7" id="KW-1133">Transmembrane helix</keyword>
<keyword evidence="7" id="KW-0997">Cell inner membrane</keyword>
<dbReference type="GO" id="GO:0005886">
    <property type="term" value="C:plasma membrane"/>
    <property type="evidence" value="ECO:0007669"/>
    <property type="project" value="UniProtKB-SubCell"/>
</dbReference>
<evidence type="ECO:0000313" key="10">
    <source>
        <dbReference type="Proteomes" id="UP000436522"/>
    </source>
</evidence>
<feature type="domain" description="Tripartite ATP-independent periplasmic transporters DctQ component" evidence="8">
    <location>
        <begin position="20"/>
        <end position="144"/>
    </location>
</feature>
<dbReference type="GO" id="GO:0022857">
    <property type="term" value="F:transmembrane transporter activity"/>
    <property type="evidence" value="ECO:0007669"/>
    <property type="project" value="UniProtKB-UniRule"/>
</dbReference>
<dbReference type="EMBL" id="BLIV01000012">
    <property type="protein sequence ID" value="GFE52430.1"/>
    <property type="molecule type" value="Genomic_DNA"/>
</dbReference>
<comment type="subunit">
    <text evidence="7">The complex comprises the extracytoplasmic solute receptor protein and the two transmembrane proteins.</text>
</comment>
<dbReference type="OrthoDB" id="6385730at2"/>
<proteinExistence type="inferred from homology"/>